<accession>A0ABT5VIL7</accession>
<comment type="caution">
    <text evidence="1">The sequence shown here is derived from an EMBL/GenBank/DDBJ whole genome shotgun (WGS) entry which is preliminary data.</text>
</comment>
<name>A0ABT5VIL7_9BACI</name>
<evidence type="ECO:0000313" key="1">
    <source>
        <dbReference type="EMBL" id="MDE5415157.1"/>
    </source>
</evidence>
<evidence type="ECO:0000313" key="2">
    <source>
        <dbReference type="Proteomes" id="UP001148125"/>
    </source>
</evidence>
<organism evidence="1 2">
    <name type="scientific">Alkalihalobacterium chitinilyticum</name>
    <dbReference type="NCBI Taxonomy" id="2980103"/>
    <lineage>
        <taxon>Bacteria</taxon>
        <taxon>Bacillati</taxon>
        <taxon>Bacillota</taxon>
        <taxon>Bacilli</taxon>
        <taxon>Bacillales</taxon>
        <taxon>Bacillaceae</taxon>
        <taxon>Alkalihalobacterium</taxon>
    </lineage>
</organism>
<proteinExistence type="predicted"/>
<reference evidence="1" key="1">
    <citation type="submission" date="2024-05" db="EMBL/GenBank/DDBJ databases">
        <title>Alkalihalobacillus sp. strain MEB203 novel alkaliphilic bacterium from Lonar Lake, India.</title>
        <authorList>
            <person name="Joshi A."/>
            <person name="Thite S."/>
            <person name="Mengade P."/>
        </authorList>
    </citation>
    <scope>NUCLEOTIDE SEQUENCE</scope>
    <source>
        <strain evidence="1">MEB 203</strain>
    </source>
</reference>
<dbReference type="Proteomes" id="UP001148125">
    <property type="component" value="Unassembled WGS sequence"/>
</dbReference>
<dbReference type="EMBL" id="JAOTPO010000013">
    <property type="protein sequence ID" value="MDE5415157.1"/>
    <property type="molecule type" value="Genomic_DNA"/>
</dbReference>
<protein>
    <submittedName>
        <fullName evidence="1">Uncharacterized protein</fullName>
    </submittedName>
</protein>
<gene>
    <name evidence="1" type="ORF">N7Z68_17495</name>
</gene>
<sequence length="68" mass="7705">MNGDYQTKMGQSLEEAGNYILDLVEKFIPVNTFCITSIYQEQSYFISVFNRSDTIASSGVKISVYDAY</sequence>
<keyword evidence="2" id="KW-1185">Reference proteome</keyword>
<dbReference type="RefSeq" id="WP_275119760.1">
    <property type="nucleotide sequence ID" value="NZ_JAOTPO010000013.1"/>
</dbReference>